<feature type="region of interest" description="Disordered" evidence="3">
    <location>
        <begin position="1"/>
        <end position="23"/>
    </location>
</feature>
<evidence type="ECO:0000256" key="1">
    <source>
        <dbReference type="ARBA" id="ARBA00010529"/>
    </source>
</evidence>
<dbReference type="RefSeq" id="WP_101751752.1">
    <property type="nucleotide sequence ID" value="NZ_CP025430.1"/>
</dbReference>
<evidence type="ECO:0000313" key="5">
    <source>
        <dbReference type="Proteomes" id="UP000234530"/>
    </source>
</evidence>
<dbReference type="InterPro" id="IPR010992">
    <property type="entry name" value="IHF-like_DNA-bd_dom_sf"/>
</dbReference>
<dbReference type="Pfam" id="PF00216">
    <property type="entry name" value="Bac_DNA_binding"/>
    <property type="match status" value="1"/>
</dbReference>
<dbReference type="GO" id="GO:0003677">
    <property type="term" value="F:DNA binding"/>
    <property type="evidence" value="ECO:0007669"/>
    <property type="project" value="UniProtKB-KW"/>
</dbReference>
<proteinExistence type="inferred from homology"/>
<keyword evidence="5" id="KW-1185">Reference proteome</keyword>
<dbReference type="Proteomes" id="UP000234530">
    <property type="component" value="Chromosome"/>
</dbReference>
<name>A0A2H5EWQ1_9RHOB</name>
<dbReference type="EMBL" id="CP025430">
    <property type="protein sequence ID" value="AUH63710.1"/>
    <property type="molecule type" value="Genomic_DNA"/>
</dbReference>
<dbReference type="Gene3D" id="4.10.520.10">
    <property type="entry name" value="IHF-like DNA-binding proteins"/>
    <property type="match status" value="1"/>
</dbReference>
<feature type="region of interest" description="Disordered" evidence="3">
    <location>
        <begin position="79"/>
        <end position="106"/>
    </location>
</feature>
<evidence type="ECO:0000256" key="2">
    <source>
        <dbReference type="ARBA" id="ARBA00023125"/>
    </source>
</evidence>
<sequence length="106" mass="11531">MARTPKSDTGDEAQFEAESPRAARVVQKREFVDRVVEATGAKKGDVKPIVEATLDQLGRAFASGETLVVNPFGRARVSMRKSNGKGSEVINLRLRRRGDGADSDED</sequence>
<dbReference type="KEGG" id="pzh:CX676_05665"/>
<evidence type="ECO:0000313" key="4">
    <source>
        <dbReference type="EMBL" id="AUH63710.1"/>
    </source>
</evidence>
<dbReference type="OrthoDB" id="7873474at2"/>
<evidence type="ECO:0000256" key="3">
    <source>
        <dbReference type="SAM" id="MobiDB-lite"/>
    </source>
</evidence>
<keyword evidence="2 4" id="KW-0238">DNA-binding</keyword>
<organism evidence="4 5">
    <name type="scientific">Paracoccus zhejiangensis</name>
    <dbReference type="NCBI Taxonomy" id="1077935"/>
    <lineage>
        <taxon>Bacteria</taxon>
        <taxon>Pseudomonadati</taxon>
        <taxon>Pseudomonadota</taxon>
        <taxon>Alphaproteobacteria</taxon>
        <taxon>Rhodobacterales</taxon>
        <taxon>Paracoccaceae</taxon>
        <taxon>Paracoccus</taxon>
    </lineage>
</organism>
<accession>A0A2H5EWQ1</accession>
<gene>
    <name evidence="4" type="ORF">CX676_05665</name>
</gene>
<protein>
    <submittedName>
        <fullName evidence="4">DNA-binding protein</fullName>
    </submittedName>
</protein>
<dbReference type="AlphaFoldDB" id="A0A2H5EWQ1"/>
<comment type="similarity">
    <text evidence="1">Belongs to the bacterial histone-like protein family.</text>
</comment>
<dbReference type="GO" id="GO:0030527">
    <property type="term" value="F:structural constituent of chromatin"/>
    <property type="evidence" value="ECO:0007669"/>
    <property type="project" value="InterPro"/>
</dbReference>
<dbReference type="InterPro" id="IPR000119">
    <property type="entry name" value="Hist_DNA-bd"/>
</dbReference>
<dbReference type="SUPFAM" id="SSF47729">
    <property type="entry name" value="IHF-like DNA-binding proteins"/>
    <property type="match status" value="1"/>
</dbReference>
<reference evidence="4 5" key="1">
    <citation type="journal article" date="2013" name="Antonie Van Leeuwenhoek">
        <title>Paracoccus zhejiangensis sp. nov., isolated from activated sludge in wastewater-treatment system.</title>
        <authorList>
            <person name="Wu Z.G."/>
            <person name="Zhang D.F."/>
            <person name="Liu Y.L."/>
            <person name="Wang F."/>
            <person name="Jiang X."/>
            <person name="Li C."/>
            <person name="Li S.P."/>
            <person name="Hong Q."/>
            <person name="Li W.J."/>
        </authorList>
    </citation>
    <scope>NUCLEOTIDE SEQUENCE [LARGE SCALE GENOMIC DNA]</scope>
    <source>
        <strain evidence="4 5">J6</strain>
    </source>
</reference>